<dbReference type="SUPFAM" id="SSF56399">
    <property type="entry name" value="ADP-ribosylation"/>
    <property type="match status" value="1"/>
</dbReference>
<name>A0A9N9E1U8_9GLOM</name>
<dbReference type="EMBL" id="CAJVPI010003353">
    <property type="protein sequence ID" value="CAG8657540.1"/>
    <property type="molecule type" value="Genomic_DNA"/>
</dbReference>
<evidence type="ECO:0000313" key="2">
    <source>
        <dbReference type="EMBL" id="CAG8657540.1"/>
    </source>
</evidence>
<comment type="caution">
    <text evidence="2">The sequence shown here is derived from an EMBL/GenBank/DDBJ whole genome shotgun (WGS) entry which is preliminary data.</text>
</comment>
<sequence>MDAVSTSGHTRNDQNQSNATEKVHSKKCTCARHPTKCSRRNCDLFASIDQLSTQLDHIHCSADVHDKELVKTKLTRIDAGDADYNTISAIFQQRVPTSSIRAILRIQMPREKTVAFSEYLRKSNQIVNQMYHGTRGVCSLASLLNRLEPNCMSGCGVCGIIREGNRSMYSRHNGDMWFASCPSVSIGYCGGAGPTMKAIFVVDVVATLNNGGVSIVRYDN</sequence>
<dbReference type="AlphaFoldDB" id="A0A9N9E1U8"/>
<evidence type="ECO:0000256" key="1">
    <source>
        <dbReference type="SAM" id="MobiDB-lite"/>
    </source>
</evidence>
<dbReference type="Gene3D" id="3.90.228.10">
    <property type="match status" value="1"/>
</dbReference>
<organism evidence="2 3">
    <name type="scientific">Paraglomus brasilianum</name>
    <dbReference type="NCBI Taxonomy" id="144538"/>
    <lineage>
        <taxon>Eukaryota</taxon>
        <taxon>Fungi</taxon>
        <taxon>Fungi incertae sedis</taxon>
        <taxon>Mucoromycota</taxon>
        <taxon>Glomeromycotina</taxon>
        <taxon>Glomeromycetes</taxon>
        <taxon>Paraglomerales</taxon>
        <taxon>Paraglomeraceae</taxon>
        <taxon>Paraglomus</taxon>
    </lineage>
</organism>
<feature type="compositionally biased region" description="Polar residues" evidence="1">
    <location>
        <begin position="1"/>
        <end position="20"/>
    </location>
</feature>
<evidence type="ECO:0000313" key="3">
    <source>
        <dbReference type="Proteomes" id="UP000789739"/>
    </source>
</evidence>
<proteinExistence type="predicted"/>
<gene>
    <name evidence="2" type="ORF">PBRASI_LOCUS10602</name>
</gene>
<keyword evidence="3" id="KW-1185">Reference proteome</keyword>
<dbReference type="OrthoDB" id="2419903at2759"/>
<dbReference type="Proteomes" id="UP000789739">
    <property type="component" value="Unassembled WGS sequence"/>
</dbReference>
<feature type="non-terminal residue" evidence="2">
    <location>
        <position position="220"/>
    </location>
</feature>
<feature type="region of interest" description="Disordered" evidence="1">
    <location>
        <begin position="1"/>
        <end position="25"/>
    </location>
</feature>
<protein>
    <submittedName>
        <fullName evidence="2">8334_t:CDS:1</fullName>
    </submittedName>
</protein>
<reference evidence="2" key="1">
    <citation type="submission" date="2021-06" db="EMBL/GenBank/DDBJ databases">
        <authorList>
            <person name="Kallberg Y."/>
            <person name="Tangrot J."/>
            <person name="Rosling A."/>
        </authorList>
    </citation>
    <scope>NUCLEOTIDE SEQUENCE</scope>
    <source>
        <strain evidence="2">BR232B</strain>
    </source>
</reference>
<accession>A0A9N9E1U8</accession>